<evidence type="ECO:0000256" key="2">
    <source>
        <dbReference type="SAM" id="SignalP"/>
    </source>
</evidence>
<keyword evidence="2" id="KW-0732">Signal</keyword>
<dbReference type="Proteomes" id="UP001155483">
    <property type="component" value="Unassembled WGS sequence"/>
</dbReference>
<dbReference type="SUPFAM" id="SSF51126">
    <property type="entry name" value="Pectin lyase-like"/>
    <property type="match status" value="1"/>
</dbReference>
<dbReference type="AlphaFoldDB" id="A0A9X2XYG1"/>
<reference evidence="4" key="2">
    <citation type="submission" date="2023-04" db="EMBL/GenBank/DDBJ databases">
        <title>Paracnuella aquatica gen. nov., sp. nov., a member of the family Chitinophagaceae isolated from a hot spring.</title>
        <authorList>
            <person name="Wang C."/>
        </authorList>
    </citation>
    <scope>NUCLEOTIDE SEQUENCE</scope>
    <source>
        <strain evidence="4">LB-8</strain>
    </source>
</reference>
<evidence type="ECO:0000313" key="5">
    <source>
        <dbReference type="Proteomes" id="UP001155483"/>
    </source>
</evidence>
<feature type="signal peptide" evidence="2">
    <location>
        <begin position="1"/>
        <end position="20"/>
    </location>
</feature>
<evidence type="ECO:0000313" key="4">
    <source>
        <dbReference type="EMBL" id="MCU7549933.1"/>
    </source>
</evidence>
<dbReference type="InterPro" id="IPR012334">
    <property type="entry name" value="Pectin_lyas_fold"/>
</dbReference>
<feature type="compositionally biased region" description="Polar residues" evidence="1">
    <location>
        <begin position="494"/>
        <end position="508"/>
    </location>
</feature>
<dbReference type="Pfam" id="PF18962">
    <property type="entry name" value="Por_Secre_tail"/>
    <property type="match status" value="1"/>
</dbReference>
<gene>
    <name evidence="4" type="ORF">OCK74_12445</name>
</gene>
<dbReference type="InterPro" id="IPR026444">
    <property type="entry name" value="Secre_tail"/>
</dbReference>
<keyword evidence="5" id="KW-1185">Reference proteome</keyword>
<feature type="chain" id="PRO_5040911952" evidence="2">
    <location>
        <begin position="21"/>
        <end position="665"/>
    </location>
</feature>
<comment type="caution">
    <text evidence="4">The sequence shown here is derived from an EMBL/GenBank/DDBJ whole genome shotgun (WGS) entry which is preliminary data.</text>
</comment>
<dbReference type="PANTHER" id="PTHR11319">
    <property type="entry name" value="G PROTEIN-COUPLED RECEPTOR-RELATED"/>
    <property type="match status" value="1"/>
</dbReference>
<proteinExistence type="predicted"/>
<dbReference type="PANTHER" id="PTHR11319:SF35">
    <property type="entry name" value="OUTER MEMBRANE PROTEIN PMPC-RELATED"/>
    <property type="match status" value="1"/>
</dbReference>
<reference evidence="4" key="1">
    <citation type="submission" date="2022-09" db="EMBL/GenBank/DDBJ databases">
        <authorList>
            <person name="Yuan C."/>
            <person name="Ke Z."/>
        </authorList>
    </citation>
    <scope>NUCLEOTIDE SEQUENCE</scope>
    <source>
        <strain evidence="4">LB-8</strain>
    </source>
</reference>
<dbReference type="RefSeq" id="WP_279297372.1">
    <property type="nucleotide sequence ID" value="NZ_JAOTIF010000008.1"/>
</dbReference>
<evidence type="ECO:0000259" key="3">
    <source>
        <dbReference type="Pfam" id="PF18962"/>
    </source>
</evidence>
<dbReference type="NCBIfam" id="TIGR04183">
    <property type="entry name" value="Por_Secre_tail"/>
    <property type="match status" value="1"/>
</dbReference>
<accession>A0A9X2XYG1</accession>
<feature type="region of interest" description="Disordered" evidence="1">
    <location>
        <begin position="485"/>
        <end position="515"/>
    </location>
</feature>
<evidence type="ECO:0000256" key="1">
    <source>
        <dbReference type="SAM" id="MobiDB-lite"/>
    </source>
</evidence>
<dbReference type="EMBL" id="JAOTIF010000008">
    <property type="protein sequence ID" value="MCU7549933.1"/>
    <property type="molecule type" value="Genomic_DNA"/>
</dbReference>
<dbReference type="InterPro" id="IPR059226">
    <property type="entry name" value="Choice_anch_Q_dom"/>
</dbReference>
<feature type="domain" description="Secretion system C-terminal sorting" evidence="3">
    <location>
        <begin position="593"/>
        <end position="662"/>
    </location>
</feature>
<protein>
    <submittedName>
        <fullName evidence="4">T9SS type A sorting domain-containing protein</fullName>
    </submittedName>
</protein>
<organism evidence="4 5">
    <name type="scientific">Paraflavisolibacter caeni</name>
    <dbReference type="NCBI Taxonomy" id="2982496"/>
    <lineage>
        <taxon>Bacteria</taxon>
        <taxon>Pseudomonadati</taxon>
        <taxon>Bacteroidota</taxon>
        <taxon>Chitinophagia</taxon>
        <taxon>Chitinophagales</taxon>
        <taxon>Chitinophagaceae</taxon>
        <taxon>Paraflavisolibacter</taxon>
    </lineage>
</organism>
<dbReference type="InterPro" id="IPR011050">
    <property type="entry name" value="Pectin_lyase_fold/virulence"/>
</dbReference>
<sequence>MKSIIIALCLLFCLHTFSQAIYYVNDNATGANNGSSWTNAFTKLQDALAVAVSGDQIWVAAGIYYPDEGGGLTNNDRTHSFHLKNGVALYGGFVGTETLLNTRNWQTNVTTLSGDISQDVNGNNANNSFHVVQSASVGNTAVLDGFTITGGNANGLTLPDNLGGGMYNNESSPTLTNCSFSKNSADKGGGGMYNNESSPTLTNCSFLENSAFLTGGGMHNELSSSPRLINCSFSGNMVDTDGAGAGMYNSSSSPTLTNCNFSGNRAIDAIGAGMFNSSSSPILINCIFSENESLHWGGGMYNYNSSPILTNCSFVGNNAAYDGGGMYNSSSSPVLTNCSFWGNSVEFDGGGMYNSGSSPTLTNCILWENINGQIFGNAVVTYSIVQGGFTGTGNLDQDPLFVDATNGDLHLQAGSPAIDAGLTSANTTTVDLEGKPRVVNGIIDMGAYEFQVTAAPVVITSVTANPSTLWPPNHKMKEVEVTTVTTGGSGSTSCQITTVSSNESQNGGSKDDLSPDWQIMGNDKVLLRAERDGKGSGRIYTITVTCTDAIGSSDSKTVQVKVPHDQGKFEITQSERSESIGDISGALHITASPNPSSNAFNLTISGGVNENITLRVMNALGKVIEQRQNIKSGQTLQIGQGYAAGMYIIEILQGSERSTIKVVKQ</sequence>
<dbReference type="NCBIfam" id="NF041518">
    <property type="entry name" value="choice_anch_Q"/>
    <property type="match status" value="1"/>
</dbReference>
<name>A0A9X2XYG1_9BACT</name>
<dbReference type="Gene3D" id="2.160.20.10">
    <property type="entry name" value="Single-stranded right-handed beta-helix, Pectin lyase-like"/>
    <property type="match status" value="1"/>
</dbReference>